<keyword evidence="5 8" id="KW-0863">Zinc-finger</keyword>
<evidence type="ECO:0000256" key="1">
    <source>
        <dbReference type="ARBA" id="ARBA00000900"/>
    </source>
</evidence>
<dbReference type="PANTHER" id="PTHR45931:SF3">
    <property type="entry name" value="RING ZINC FINGER-CONTAINING PROTEIN"/>
    <property type="match status" value="1"/>
</dbReference>
<evidence type="ECO:0000256" key="6">
    <source>
        <dbReference type="ARBA" id="ARBA00022786"/>
    </source>
</evidence>
<keyword evidence="3" id="KW-0808">Transferase</keyword>
<evidence type="ECO:0000256" key="3">
    <source>
        <dbReference type="ARBA" id="ARBA00022679"/>
    </source>
</evidence>
<feature type="region of interest" description="Disordered" evidence="9">
    <location>
        <begin position="79"/>
        <end position="106"/>
    </location>
</feature>
<organism evidence="11 12">
    <name type="scientific">Tegillarca granosa</name>
    <name type="common">Malaysian cockle</name>
    <name type="synonym">Anadara granosa</name>
    <dbReference type="NCBI Taxonomy" id="220873"/>
    <lineage>
        <taxon>Eukaryota</taxon>
        <taxon>Metazoa</taxon>
        <taxon>Spiralia</taxon>
        <taxon>Lophotrochozoa</taxon>
        <taxon>Mollusca</taxon>
        <taxon>Bivalvia</taxon>
        <taxon>Autobranchia</taxon>
        <taxon>Pteriomorphia</taxon>
        <taxon>Arcoida</taxon>
        <taxon>Arcoidea</taxon>
        <taxon>Arcidae</taxon>
        <taxon>Tegillarca</taxon>
    </lineage>
</organism>
<dbReference type="InterPro" id="IPR013083">
    <property type="entry name" value="Znf_RING/FYVE/PHD"/>
</dbReference>
<keyword evidence="4" id="KW-0479">Metal-binding</keyword>
<dbReference type="EC" id="2.3.2.27" evidence="2"/>
<evidence type="ECO:0000313" key="11">
    <source>
        <dbReference type="EMBL" id="KAJ8299841.1"/>
    </source>
</evidence>
<comment type="caution">
    <text evidence="11">The sequence shown here is derived from an EMBL/GenBank/DDBJ whole genome shotgun (WGS) entry which is preliminary data.</text>
</comment>
<evidence type="ECO:0000259" key="10">
    <source>
        <dbReference type="PROSITE" id="PS50089"/>
    </source>
</evidence>
<dbReference type="PROSITE" id="PS50089">
    <property type="entry name" value="ZF_RING_2"/>
    <property type="match status" value="1"/>
</dbReference>
<dbReference type="EMBL" id="JARBDR010000920">
    <property type="protein sequence ID" value="KAJ8299841.1"/>
    <property type="molecule type" value="Genomic_DNA"/>
</dbReference>
<evidence type="ECO:0000256" key="7">
    <source>
        <dbReference type="ARBA" id="ARBA00022833"/>
    </source>
</evidence>
<dbReference type="Pfam" id="PF13639">
    <property type="entry name" value="zf-RING_2"/>
    <property type="match status" value="1"/>
</dbReference>
<accession>A0ABQ9E311</accession>
<dbReference type="InterPro" id="IPR051834">
    <property type="entry name" value="RING_finger_E3_ligase"/>
</dbReference>
<proteinExistence type="predicted"/>
<evidence type="ECO:0000256" key="9">
    <source>
        <dbReference type="SAM" id="MobiDB-lite"/>
    </source>
</evidence>
<comment type="catalytic activity">
    <reaction evidence="1">
        <text>S-ubiquitinyl-[E2 ubiquitin-conjugating enzyme]-L-cysteine + [acceptor protein]-L-lysine = [E2 ubiquitin-conjugating enzyme]-L-cysteine + N(6)-ubiquitinyl-[acceptor protein]-L-lysine.</text>
        <dbReference type="EC" id="2.3.2.27"/>
    </reaction>
</comment>
<evidence type="ECO:0000256" key="5">
    <source>
        <dbReference type="ARBA" id="ARBA00022771"/>
    </source>
</evidence>
<feature type="domain" description="RING-type" evidence="10">
    <location>
        <begin position="212"/>
        <end position="242"/>
    </location>
</feature>
<dbReference type="InterPro" id="IPR039525">
    <property type="entry name" value="RNF126-like_zinc-ribbon"/>
</dbReference>
<name>A0ABQ9E311_TEGGR</name>
<dbReference type="Proteomes" id="UP001217089">
    <property type="component" value="Unassembled WGS sequence"/>
</dbReference>
<reference evidence="11 12" key="1">
    <citation type="submission" date="2022-12" db="EMBL/GenBank/DDBJ databases">
        <title>Chromosome-level genome of Tegillarca granosa.</title>
        <authorList>
            <person name="Kim J."/>
        </authorList>
    </citation>
    <scope>NUCLEOTIDE SEQUENCE [LARGE SCALE GENOMIC DNA]</scope>
    <source>
        <strain evidence="11">Teg-2019</strain>
        <tissue evidence="11">Adductor muscle</tissue>
    </source>
</reference>
<keyword evidence="7" id="KW-0862">Zinc</keyword>
<evidence type="ECO:0000313" key="12">
    <source>
        <dbReference type="Proteomes" id="UP001217089"/>
    </source>
</evidence>
<evidence type="ECO:0000256" key="8">
    <source>
        <dbReference type="PROSITE-ProRule" id="PRU00175"/>
    </source>
</evidence>
<dbReference type="Pfam" id="PF14369">
    <property type="entry name" value="Zn_ribbon_19"/>
    <property type="match status" value="1"/>
</dbReference>
<dbReference type="SUPFAM" id="SSF57850">
    <property type="entry name" value="RING/U-box"/>
    <property type="match status" value="1"/>
</dbReference>
<dbReference type="PANTHER" id="PTHR45931">
    <property type="entry name" value="SI:CH211-59O9.10"/>
    <property type="match status" value="1"/>
</dbReference>
<protein>
    <recommendedName>
        <fullName evidence="2">RING-type E3 ubiquitin transferase</fullName>
        <ecNumber evidence="2">2.3.2.27</ecNumber>
    </recommendedName>
</protein>
<gene>
    <name evidence="11" type="ORF">KUTeg_022588</name>
</gene>
<evidence type="ECO:0000256" key="4">
    <source>
        <dbReference type="ARBA" id="ARBA00022723"/>
    </source>
</evidence>
<sequence length="246" mass="27455">MAEAAVQSNANRFYCHQCTEEINPKLPEFTCPRCDNGFIEEITEGFSNDSGSPQSQQDLDPAAQFAELWGRAFLESFRNQSGNSHSDDPVLPDINADSEDEDEIHQATRHTPFRPLTRIAVRTNRPGGNRSIPNLHGLLQLFVQRLSGDMGQPLNILPIHGNPGDYAWGSGGLDNIITQLEGSGAPPADKSKIDSLPTVKITKEQVERVLQCSICMDDFKEEEEAKKLPCDHHYHKDCIDTWLKML</sequence>
<dbReference type="InterPro" id="IPR001841">
    <property type="entry name" value="Znf_RING"/>
</dbReference>
<dbReference type="Gene3D" id="3.30.40.10">
    <property type="entry name" value="Zinc/RING finger domain, C3HC4 (zinc finger)"/>
    <property type="match status" value="1"/>
</dbReference>
<keyword evidence="6" id="KW-0833">Ubl conjugation pathway</keyword>
<evidence type="ECO:0000256" key="2">
    <source>
        <dbReference type="ARBA" id="ARBA00012483"/>
    </source>
</evidence>
<keyword evidence="12" id="KW-1185">Reference proteome</keyword>